<organism evidence="9 11">
    <name type="scientific">Lysinibacillus sphaericus</name>
    <name type="common">Bacillus sphaericus</name>
    <dbReference type="NCBI Taxonomy" id="1421"/>
    <lineage>
        <taxon>Bacteria</taxon>
        <taxon>Bacillati</taxon>
        <taxon>Bacillota</taxon>
        <taxon>Bacilli</taxon>
        <taxon>Bacillales</taxon>
        <taxon>Bacillaceae</taxon>
        <taxon>Lysinibacillus</taxon>
    </lineage>
</organism>
<dbReference type="Proteomes" id="UP000255295">
    <property type="component" value="Unassembled WGS sequence"/>
</dbReference>
<name>A0A2S0K0C9_LYSSH</name>
<accession>A0A2S0K0C9</accession>
<dbReference type="GeneID" id="48276847"/>
<evidence type="ECO:0000313" key="10">
    <source>
        <dbReference type="EMBL" id="SUV17302.1"/>
    </source>
</evidence>
<keyword evidence="7" id="KW-0472">Membrane</keyword>
<evidence type="ECO:0000313" key="11">
    <source>
        <dbReference type="Proteomes" id="UP000238825"/>
    </source>
</evidence>
<dbReference type="GO" id="GO:0015833">
    <property type="term" value="P:peptide transport"/>
    <property type="evidence" value="ECO:0007669"/>
    <property type="project" value="InterPro"/>
</dbReference>
<dbReference type="InterPro" id="IPR003593">
    <property type="entry name" value="AAA+_ATPase"/>
</dbReference>
<evidence type="ECO:0000256" key="3">
    <source>
        <dbReference type="ARBA" id="ARBA00022448"/>
    </source>
</evidence>
<evidence type="ECO:0000256" key="1">
    <source>
        <dbReference type="ARBA" id="ARBA00004202"/>
    </source>
</evidence>
<evidence type="ECO:0000256" key="5">
    <source>
        <dbReference type="ARBA" id="ARBA00022741"/>
    </source>
</evidence>
<dbReference type="InterPro" id="IPR013563">
    <property type="entry name" value="Oligopep_ABC_C"/>
</dbReference>
<evidence type="ECO:0000256" key="7">
    <source>
        <dbReference type="ARBA" id="ARBA00023136"/>
    </source>
</evidence>
<evidence type="ECO:0000256" key="4">
    <source>
        <dbReference type="ARBA" id="ARBA00022475"/>
    </source>
</evidence>
<evidence type="ECO:0000256" key="2">
    <source>
        <dbReference type="ARBA" id="ARBA00005417"/>
    </source>
</evidence>
<evidence type="ECO:0000256" key="6">
    <source>
        <dbReference type="ARBA" id="ARBA00022840"/>
    </source>
</evidence>
<keyword evidence="4" id="KW-1003">Cell membrane</keyword>
<dbReference type="EC" id="3.6.3.-" evidence="10"/>
<reference evidence="10 12" key="2">
    <citation type="submission" date="2018-06" db="EMBL/GenBank/DDBJ databases">
        <authorList>
            <consortium name="Pathogen Informatics"/>
            <person name="Doyle S."/>
        </authorList>
    </citation>
    <scope>NUCLEOTIDE SEQUENCE [LARGE SCALE GENOMIC DNA]</scope>
    <source>
        <strain evidence="10 12">NCTC10338</strain>
    </source>
</reference>
<protein>
    <submittedName>
        <fullName evidence="9 10">ABC transporter ATP-binding protein</fullName>
        <ecNumber evidence="10">3.6.3.-</ecNumber>
    </submittedName>
</protein>
<proteinExistence type="inferred from homology"/>
<dbReference type="InterPro" id="IPR050388">
    <property type="entry name" value="ABC_Ni/Peptide_Import"/>
</dbReference>
<reference evidence="9 11" key="1">
    <citation type="submission" date="2017-03" db="EMBL/GenBank/DDBJ databases">
        <title>The whole genome sequencing and assembly of Lysinibacillus sphaericus DSM 28T strain.</title>
        <authorList>
            <person name="Lee Y.-J."/>
            <person name="Yi H."/>
            <person name="Bahn Y.-S."/>
            <person name="Kim J.F."/>
            <person name="Lee D.-W."/>
        </authorList>
    </citation>
    <scope>NUCLEOTIDE SEQUENCE [LARGE SCALE GENOMIC DNA]</scope>
    <source>
        <strain evidence="9 11">DSM 28</strain>
    </source>
</reference>
<feature type="domain" description="ABC transporter" evidence="8">
    <location>
        <begin position="5"/>
        <end position="255"/>
    </location>
</feature>
<dbReference type="EMBL" id="CP019980">
    <property type="protein sequence ID" value="AVK96860.1"/>
    <property type="molecule type" value="Genomic_DNA"/>
</dbReference>
<keyword evidence="5" id="KW-0547">Nucleotide-binding</keyword>
<evidence type="ECO:0000313" key="12">
    <source>
        <dbReference type="Proteomes" id="UP000255295"/>
    </source>
</evidence>
<dbReference type="InterPro" id="IPR003439">
    <property type="entry name" value="ABC_transporter-like_ATP-bd"/>
</dbReference>
<dbReference type="NCBIfam" id="TIGR01727">
    <property type="entry name" value="oligo_HPY"/>
    <property type="match status" value="1"/>
</dbReference>
<dbReference type="RefSeq" id="WP_024361613.1">
    <property type="nucleotide sequence ID" value="NZ_BJNS01000010.1"/>
</dbReference>
<dbReference type="Proteomes" id="UP000238825">
    <property type="component" value="Chromosome"/>
</dbReference>
<dbReference type="PANTHER" id="PTHR43297:SF2">
    <property type="entry name" value="DIPEPTIDE TRANSPORT ATP-BINDING PROTEIN DPPD"/>
    <property type="match status" value="1"/>
</dbReference>
<dbReference type="GO" id="GO:0005886">
    <property type="term" value="C:plasma membrane"/>
    <property type="evidence" value="ECO:0007669"/>
    <property type="project" value="UniProtKB-SubCell"/>
</dbReference>
<dbReference type="Pfam" id="PF00005">
    <property type="entry name" value="ABC_tran"/>
    <property type="match status" value="1"/>
</dbReference>
<keyword evidence="6 9" id="KW-0067">ATP-binding</keyword>
<dbReference type="InterPro" id="IPR017871">
    <property type="entry name" value="ABC_transporter-like_CS"/>
</dbReference>
<dbReference type="GO" id="GO:0005524">
    <property type="term" value="F:ATP binding"/>
    <property type="evidence" value="ECO:0007669"/>
    <property type="project" value="UniProtKB-KW"/>
</dbReference>
<dbReference type="FunFam" id="3.40.50.300:FF:000016">
    <property type="entry name" value="Oligopeptide ABC transporter ATP-binding component"/>
    <property type="match status" value="1"/>
</dbReference>
<evidence type="ECO:0000259" key="8">
    <source>
        <dbReference type="PROSITE" id="PS50893"/>
    </source>
</evidence>
<dbReference type="Pfam" id="PF08352">
    <property type="entry name" value="oligo_HPY"/>
    <property type="match status" value="1"/>
</dbReference>
<dbReference type="PROSITE" id="PS50893">
    <property type="entry name" value="ABC_TRANSPORTER_2"/>
    <property type="match status" value="1"/>
</dbReference>
<dbReference type="AlphaFoldDB" id="A0A2S0K0C9"/>
<sequence length="334" mass="36793">MESLLSVKQLKTAFETEYGKVVSVDDVSFDVKKGETLAIVGESGSGKSVTALSIMRLLGKRGSIVQGEIKLEGKNLTALSDKEFQPLRGNEVSMIFQEPMTALNPVFTIGHQLVETILLHTDVDKKEAKAIAQNMLDKVGIPNATRVMKQFPFSLSGGMRQRVMIAIALVCKPKLLIADEPTTALDVTVQAQIMRVMNDLCTELQTAVLLITHDLGVVAEMADRVIVMYAGQVVEEADVFTLFERPLHPYTLGLMDSIPSMDFDGKQLKAIPGTIPGRYQNIVGCRFANRCTFATAQCKKQQPPLIEVDSGHKTRCFEWQKVLHKEGSSHDNQS</sequence>
<comment type="similarity">
    <text evidence="2">Belongs to the ABC transporter superfamily.</text>
</comment>
<dbReference type="EMBL" id="UFSZ01000001">
    <property type="protein sequence ID" value="SUV17302.1"/>
    <property type="molecule type" value="Genomic_DNA"/>
</dbReference>
<dbReference type="CDD" id="cd03257">
    <property type="entry name" value="ABC_NikE_OppD_transporters"/>
    <property type="match status" value="1"/>
</dbReference>
<gene>
    <name evidence="10" type="primary">appD_2</name>
    <name evidence="9" type="ORF">LS41612_11620</name>
    <name evidence="10" type="ORF">NCTC10338_02399</name>
</gene>
<dbReference type="GO" id="GO:0016887">
    <property type="term" value="F:ATP hydrolysis activity"/>
    <property type="evidence" value="ECO:0007669"/>
    <property type="project" value="InterPro"/>
</dbReference>
<evidence type="ECO:0000313" key="9">
    <source>
        <dbReference type="EMBL" id="AVK96860.1"/>
    </source>
</evidence>
<dbReference type="Gene3D" id="3.40.50.300">
    <property type="entry name" value="P-loop containing nucleotide triphosphate hydrolases"/>
    <property type="match status" value="1"/>
</dbReference>
<dbReference type="SUPFAM" id="SSF52540">
    <property type="entry name" value="P-loop containing nucleoside triphosphate hydrolases"/>
    <property type="match status" value="1"/>
</dbReference>
<keyword evidence="3" id="KW-0813">Transport</keyword>
<comment type="subcellular location">
    <subcellularLocation>
        <location evidence="1">Cell membrane</location>
        <topology evidence="1">Peripheral membrane protein</topology>
    </subcellularLocation>
</comment>
<dbReference type="PROSITE" id="PS00211">
    <property type="entry name" value="ABC_TRANSPORTER_1"/>
    <property type="match status" value="1"/>
</dbReference>
<dbReference type="SMART" id="SM00382">
    <property type="entry name" value="AAA"/>
    <property type="match status" value="1"/>
</dbReference>
<keyword evidence="10" id="KW-0378">Hydrolase</keyword>
<dbReference type="PANTHER" id="PTHR43297">
    <property type="entry name" value="OLIGOPEPTIDE TRANSPORT ATP-BINDING PROTEIN APPD"/>
    <property type="match status" value="1"/>
</dbReference>
<dbReference type="InterPro" id="IPR027417">
    <property type="entry name" value="P-loop_NTPase"/>
</dbReference>